<keyword evidence="4" id="KW-0521">NADP</keyword>
<evidence type="ECO:0000256" key="8">
    <source>
        <dbReference type="ARBA" id="ARBA00023136"/>
    </source>
</evidence>
<evidence type="ECO:0000256" key="9">
    <source>
        <dbReference type="ARBA" id="ARBA00059620"/>
    </source>
</evidence>
<dbReference type="EMBL" id="JAZGQO010000010">
    <property type="protein sequence ID" value="KAK6175704.1"/>
    <property type="molecule type" value="Genomic_DNA"/>
</dbReference>
<evidence type="ECO:0000313" key="15">
    <source>
        <dbReference type="Proteomes" id="UP001347796"/>
    </source>
</evidence>
<accession>A0AAN8JGC9</accession>
<protein>
    <recommendedName>
        <fullName evidence="10">Short-chain dehydrogenase/reductase 3</fullName>
    </recommendedName>
    <alternativeName>
        <fullName evidence="11">Retinal short-chain dehydrogenase/reductase 1</fullName>
    </alternativeName>
</protein>
<keyword evidence="15" id="KW-1185">Reference proteome</keyword>
<dbReference type="Proteomes" id="UP001347796">
    <property type="component" value="Unassembled WGS sequence"/>
</dbReference>
<keyword evidence="5" id="KW-1133">Transmembrane helix</keyword>
<keyword evidence="3" id="KW-0812">Transmembrane</keyword>
<evidence type="ECO:0000256" key="6">
    <source>
        <dbReference type="ARBA" id="ARBA00023002"/>
    </source>
</evidence>
<dbReference type="CDD" id="cd05339">
    <property type="entry name" value="17beta-HSDXI-like_SDR_c"/>
    <property type="match status" value="1"/>
</dbReference>
<keyword evidence="8" id="KW-0472">Membrane</keyword>
<sequence length="304" mass="33891">MIKCLLDFSLFFYTLFRIIVRSAFFFVLPKTVKDIGDDVIVITGGGKGIGKAIALQFAKYHPSHIVLWGRTEANLQSTAKHVRECGVKCTPMVCDVSQKDMIYKCAKDIQSTIGEVSILVNNAGVVYGQSILESSEENIENTFQVNTLSHFWTMKSFLPGMMNKNRGHIVEISSVLGLMGLRDAADYCSSKFAVTGLTESLYDELGCIPNNNIHITSIHPYMVANDMFSGLRTRLSWLIPPLAEEYVAKRTVEGVLTNRNKVILPRAMYLIILITSLMPIKVQQLMVKLTGADQAMANFHGNQR</sequence>
<dbReference type="GO" id="GO:0052650">
    <property type="term" value="F:all-trans-retinol dehydrogenase (NADP+) activity"/>
    <property type="evidence" value="ECO:0007669"/>
    <property type="project" value="UniProtKB-ARBA"/>
</dbReference>
<evidence type="ECO:0000256" key="11">
    <source>
        <dbReference type="ARBA" id="ARBA00082544"/>
    </source>
</evidence>
<evidence type="ECO:0000256" key="4">
    <source>
        <dbReference type="ARBA" id="ARBA00022857"/>
    </source>
</evidence>
<dbReference type="GO" id="GO:0005811">
    <property type="term" value="C:lipid droplet"/>
    <property type="evidence" value="ECO:0007669"/>
    <property type="project" value="TreeGrafter"/>
</dbReference>
<dbReference type="InterPro" id="IPR036291">
    <property type="entry name" value="NAD(P)-bd_dom_sf"/>
</dbReference>
<name>A0AAN8JGC9_PATCE</name>
<organism evidence="14 15">
    <name type="scientific">Patella caerulea</name>
    <name type="common">Rayed Mediterranean limpet</name>
    <dbReference type="NCBI Taxonomy" id="87958"/>
    <lineage>
        <taxon>Eukaryota</taxon>
        <taxon>Metazoa</taxon>
        <taxon>Spiralia</taxon>
        <taxon>Lophotrochozoa</taxon>
        <taxon>Mollusca</taxon>
        <taxon>Gastropoda</taxon>
        <taxon>Patellogastropoda</taxon>
        <taxon>Patelloidea</taxon>
        <taxon>Patellidae</taxon>
        <taxon>Patella</taxon>
    </lineage>
</organism>
<evidence type="ECO:0000256" key="10">
    <source>
        <dbReference type="ARBA" id="ARBA00068717"/>
    </source>
</evidence>
<keyword evidence="6" id="KW-0560">Oxidoreductase</keyword>
<evidence type="ECO:0000256" key="12">
    <source>
        <dbReference type="RuleBase" id="RU000363"/>
    </source>
</evidence>
<comment type="similarity">
    <text evidence="2 12">Belongs to the short-chain dehydrogenases/reductases (SDR) family.</text>
</comment>
<reference evidence="14 15" key="1">
    <citation type="submission" date="2024-01" db="EMBL/GenBank/DDBJ databases">
        <title>The genome of the rayed Mediterranean limpet Patella caerulea (Linnaeus, 1758).</title>
        <authorList>
            <person name="Anh-Thu Weber A."/>
            <person name="Halstead-Nussloch G."/>
        </authorList>
    </citation>
    <scope>NUCLEOTIDE SEQUENCE [LARGE SCALE GENOMIC DNA]</scope>
    <source>
        <strain evidence="14">AATW-2023a</strain>
        <tissue evidence="14">Whole specimen</tissue>
    </source>
</reference>
<evidence type="ECO:0000256" key="2">
    <source>
        <dbReference type="ARBA" id="ARBA00006484"/>
    </source>
</evidence>
<gene>
    <name evidence="14" type="ORF">SNE40_014104</name>
</gene>
<dbReference type="GO" id="GO:0016020">
    <property type="term" value="C:membrane"/>
    <property type="evidence" value="ECO:0007669"/>
    <property type="project" value="UniProtKB-SubCell"/>
</dbReference>
<dbReference type="Gene3D" id="3.40.50.720">
    <property type="entry name" value="NAD(P)-binding Rossmann-like Domain"/>
    <property type="match status" value="1"/>
</dbReference>
<comment type="function">
    <text evidence="9">Catalyzes the reduction of all-trans-retinal to all-trans-retinol in the presence of NADPH.</text>
</comment>
<comment type="subcellular location">
    <subcellularLocation>
        <location evidence="1">Membrane</location>
        <topology evidence="1">Multi-pass membrane protein</topology>
    </subcellularLocation>
</comment>
<dbReference type="PANTHER" id="PTHR24322">
    <property type="entry name" value="PKSB"/>
    <property type="match status" value="1"/>
</dbReference>
<dbReference type="SUPFAM" id="SSF51735">
    <property type="entry name" value="NAD(P)-binding Rossmann-fold domains"/>
    <property type="match status" value="1"/>
</dbReference>
<feature type="chain" id="PRO_5042894122" description="Short-chain dehydrogenase/reductase 3" evidence="13">
    <location>
        <begin position="26"/>
        <end position="304"/>
    </location>
</feature>
<comment type="caution">
    <text evidence="14">The sequence shown here is derived from an EMBL/GenBank/DDBJ whole genome shotgun (WGS) entry which is preliminary data.</text>
</comment>
<evidence type="ECO:0000256" key="7">
    <source>
        <dbReference type="ARBA" id="ARBA00023098"/>
    </source>
</evidence>
<proteinExistence type="inferred from homology"/>
<keyword evidence="13" id="KW-0732">Signal</keyword>
<evidence type="ECO:0000313" key="14">
    <source>
        <dbReference type="EMBL" id="KAK6175704.1"/>
    </source>
</evidence>
<dbReference type="PRINTS" id="PR00080">
    <property type="entry name" value="SDRFAMILY"/>
</dbReference>
<evidence type="ECO:0000256" key="3">
    <source>
        <dbReference type="ARBA" id="ARBA00022692"/>
    </source>
</evidence>
<feature type="signal peptide" evidence="13">
    <location>
        <begin position="1"/>
        <end position="25"/>
    </location>
</feature>
<dbReference type="Pfam" id="PF00106">
    <property type="entry name" value="adh_short"/>
    <property type="match status" value="1"/>
</dbReference>
<dbReference type="InterPro" id="IPR002347">
    <property type="entry name" value="SDR_fam"/>
</dbReference>
<dbReference type="PANTHER" id="PTHR24322:SF483">
    <property type="entry name" value="SHORT-CHAIN DEHYDROGENASE_REDUCTASE 3"/>
    <property type="match status" value="1"/>
</dbReference>
<dbReference type="FunFam" id="3.40.50.720:FF:000131">
    <property type="entry name" value="Short-chain dehydrogenase/reductase 3"/>
    <property type="match status" value="1"/>
</dbReference>
<evidence type="ECO:0000256" key="1">
    <source>
        <dbReference type="ARBA" id="ARBA00004141"/>
    </source>
</evidence>
<evidence type="ECO:0000256" key="5">
    <source>
        <dbReference type="ARBA" id="ARBA00022989"/>
    </source>
</evidence>
<evidence type="ECO:0000256" key="13">
    <source>
        <dbReference type="SAM" id="SignalP"/>
    </source>
</evidence>
<dbReference type="PRINTS" id="PR00081">
    <property type="entry name" value="GDHRDH"/>
</dbReference>
<dbReference type="AlphaFoldDB" id="A0AAN8JGC9"/>
<keyword evidence="7" id="KW-0443">Lipid metabolism</keyword>